<name>A0AB40AGN1_DIOCR</name>
<evidence type="ECO:0000256" key="4">
    <source>
        <dbReference type="ARBA" id="ARBA00023163"/>
    </source>
</evidence>
<evidence type="ECO:0000256" key="5">
    <source>
        <dbReference type="ARBA" id="ARBA00023242"/>
    </source>
</evidence>
<dbReference type="GO" id="GO:0003700">
    <property type="term" value="F:DNA-binding transcription factor activity"/>
    <property type="evidence" value="ECO:0007669"/>
    <property type="project" value="InterPro"/>
</dbReference>
<evidence type="ECO:0000256" key="3">
    <source>
        <dbReference type="ARBA" id="ARBA00023125"/>
    </source>
</evidence>
<dbReference type="PROSITE" id="PS50066">
    <property type="entry name" value="MADS_BOX_2"/>
    <property type="match status" value="1"/>
</dbReference>
<dbReference type="GO" id="GO:0000977">
    <property type="term" value="F:RNA polymerase II transcription regulatory region sequence-specific DNA binding"/>
    <property type="evidence" value="ECO:0007669"/>
    <property type="project" value="InterPro"/>
</dbReference>
<evidence type="ECO:0000313" key="11">
    <source>
        <dbReference type="RefSeq" id="XP_039114104.1"/>
    </source>
</evidence>
<comment type="subcellular location">
    <subcellularLocation>
        <location evidence="1">Nucleus</location>
    </subcellularLocation>
</comment>
<evidence type="ECO:0000259" key="8">
    <source>
        <dbReference type="PROSITE" id="PS50066"/>
    </source>
</evidence>
<dbReference type="Pfam" id="PF01486">
    <property type="entry name" value="K-box"/>
    <property type="match status" value="1"/>
</dbReference>
<keyword evidence="5" id="KW-0539">Nucleus</keyword>
<feature type="coiled-coil region" evidence="6">
    <location>
        <begin position="135"/>
        <end position="169"/>
    </location>
</feature>
<evidence type="ECO:0000256" key="1">
    <source>
        <dbReference type="ARBA" id="ARBA00004123"/>
    </source>
</evidence>
<dbReference type="FunFam" id="3.40.1810.10:FF:000007">
    <property type="entry name" value="Transcription factor, MADS-box"/>
    <property type="match status" value="1"/>
</dbReference>
<dbReference type="GO" id="GO:0045944">
    <property type="term" value="P:positive regulation of transcription by RNA polymerase II"/>
    <property type="evidence" value="ECO:0007669"/>
    <property type="project" value="InterPro"/>
</dbReference>
<feature type="domain" description="MADS-box" evidence="8">
    <location>
        <begin position="1"/>
        <end position="61"/>
    </location>
</feature>
<keyword evidence="2" id="KW-0805">Transcription regulation</keyword>
<dbReference type="InterPro" id="IPR050142">
    <property type="entry name" value="MADS-box/MEF2_TF"/>
</dbReference>
<accession>A0AB40AGN1</accession>
<dbReference type="SMART" id="SM00432">
    <property type="entry name" value="MADS"/>
    <property type="match status" value="1"/>
</dbReference>
<dbReference type="InterPro" id="IPR033896">
    <property type="entry name" value="MEF2-like_N"/>
</dbReference>
<dbReference type="GeneID" id="120249602"/>
<evidence type="ECO:0000259" key="9">
    <source>
        <dbReference type="PROSITE" id="PS51297"/>
    </source>
</evidence>
<evidence type="ECO:0000313" key="12">
    <source>
        <dbReference type="RefSeq" id="XP_039114105.1"/>
    </source>
</evidence>
<dbReference type="GO" id="GO:0046983">
    <property type="term" value="F:protein dimerization activity"/>
    <property type="evidence" value="ECO:0007669"/>
    <property type="project" value="InterPro"/>
</dbReference>
<feature type="domain" description="K-box" evidence="9">
    <location>
        <begin position="86"/>
        <end position="176"/>
    </location>
</feature>
<evidence type="ECO:0000256" key="2">
    <source>
        <dbReference type="ARBA" id="ARBA00023015"/>
    </source>
</evidence>
<dbReference type="GO" id="GO:0005634">
    <property type="term" value="C:nucleus"/>
    <property type="evidence" value="ECO:0007669"/>
    <property type="project" value="UniProtKB-SubCell"/>
</dbReference>
<evidence type="ECO:0000256" key="7">
    <source>
        <dbReference type="SAM" id="MobiDB-lite"/>
    </source>
</evidence>
<gene>
    <name evidence="11 12" type="primary">LOC120249602</name>
</gene>
<dbReference type="Proteomes" id="UP001515500">
    <property type="component" value="Chromosome 19"/>
</dbReference>
<dbReference type="InterPro" id="IPR002487">
    <property type="entry name" value="TF_Kbox"/>
</dbReference>
<dbReference type="Pfam" id="PF00319">
    <property type="entry name" value="SRF-TF"/>
    <property type="match status" value="1"/>
</dbReference>
<dbReference type="InterPro" id="IPR036879">
    <property type="entry name" value="TF_MADSbox_sf"/>
</dbReference>
<feature type="region of interest" description="Disordered" evidence="7">
    <location>
        <begin position="186"/>
        <end position="218"/>
    </location>
</feature>
<dbReference type="Gene3D" id="3.40.1810.10">
    <property type="entry name" value="Transcription factor, MADS-box"/>
    <property type="match status" value="1"/>
</dbReference>
<sequence length="218" mass="24682">MAREKIKIRKIDNATARQVTFSKRRRGLFKKAQELAILCDVDVGLIIFSPSGKLFEYASSSMCEILHKHSTHAEDPLKPSQQALDFLTGNGPDAGLKKEYADKMRQLRQMRGEDLQGLTLEELMHLERTIDVGLTRVLQTKEQQIMEQLNRLQQKGMQLLEDNQKLKEKVEGMCMTEKQALIDHEPVNGSHEDGQCSSDSVPQHCDHTSDTSLKLGLP</sequence>
<dbReference type="InterPro" id="IPR002100">
    <property type="entry name" value="TF_MADSbox"/>
</dbReference>
<evidence type="ECO:0000256" key="6">
    <source>
        <dbReference type="SAM" id="Coils"/>
    </source>
</evidence>
<keyword evidence="3" id="KW-0238">DNA-binding</keyword>
<dbReference type="AlphaFoldDB" id="A0AB40AGN1"/>
<dbReference type="RefSeq" id="XP_039114105.1">
    <property type="nucleotide sequence ID" value="XM_039258171.1"/>
</dbReference>
<reference evidence="11 12" key="1">
    <citation type="submission" date="2025-04" db="UniProtKB">
        <authorList>
            <consortium name="RefSeq"/>
        </authorList>
    </citation>
    <scope>IDENTIFICATION</scope>
</reference>
<dbReference type="PRINTS" id="PR00404">
    <property type="entry name" value="MADSDOMAIN"/>
</dbReference>
<dbReference type="SUPFAM" id="SSF55455">
    <property type="entry name" value="SRF-like"/>
    <property type="match status" value="1"/>
</dbReference>
<dbReference type="PANTHER" id="PTHR48019">
    <property type="entry name" value="SERUM RESPONSE FACTOR HOMOLOG"/>
    <property type="match status" value="1"/>
</dbReference>
<keyword evidence="10" id="KW-1185">Reference proteome</keyword>
<keyword evidence="4" id="KW-0804">Transcription</keyword>
<organism evidence="10 12">
    <name type="scientific">Dioscorea cayennensis subsp. rotundata</name>
    <name type="common">White Guinea yam</name>
    <name type="synonym">Dioscorea rotundata</name>
    <dbReference type="NCBI Taxonomy" id="55577"/>
    <lineage>
        <taxon>Eukaryota</taxon>
        <taxon>Viridiplantae</taxon>
        <taxon>Streptophyta</taxon>
        <taxon>Embryophyta</taxon>
        <taxon>Tracheophyta</taxon>
        <taxon>Spermatophyta</taxon>
        <taxon>Magnoliopsida</taxon>
        <taxon>Liliopsida</taxon>
        <taxon>Dioscoreales</taxon>
        <taxon>Dioscoreaceae</taxon>
        <taxon>Dioscorea</taxon>
    </lineage>
</organism>
<dbReference type="PROSITE" id="PS51297">
    <property type="entry name" value="K_BOX"/>
    <property type="match status" value="1"/>
</dbReference>
<dbReference type="PROSITE" id="PS00350">
    <property type="entry name" value="MADS_BOX_1"/>
    <property type="match status" value="1"/>
</dbReference>
<protein>
    <submittedName>
        <fullName evidence="11 12">MADS-box protein JOINTLESS-like</fullName>
    </submittedName>
</protein>
<evidence type="ECO:0000313" key="10">
    <source>
        <dbReference type="Proteomes" id="UP001515500"/>
    </source>
</evidence>
<proteinExistence type="predicted"/>
<dbReference type="RefSeq" id="XP_039114104.1">
    <property type="nucleotide sequence ID" value="XM_039258170.1"/>
</dbReference>
<dbReference type="CDD" id="cd00265">
    <property type="entry name" value="MADS_MEF2_like"/>
    <property type="match status" value="1"/>
</dbReference>
<keyword evidence="6" id="KW-0175">Coiled coil</keyword>